<dbReference type="InterPro" id="IPR036388">
    <property type="entry name" value="WH-like_DNA-bd_sf"/>
</dbReference>
<dbReference type="EMBL" id="CP032707">
    <property type="protein sequence ID" value="AYG95650.1"/>
    <property type="molecule type" value="Genomic_DNA"/>
</dbReference>
<sequence>MDASLNSPVRWPATPGLSPRELECLAWVSQGKSSTDIGAILGLSARTVDSYLEKAASKLGVRTRIEAVAVGVRRGLIPVD</sequence>
<dbReference type="Proteomes" id="UP000276984">
    <property type="component" value="Chromosome"/>
</dbReference>
<protein>
    <submittedName>
        <fullName evidence="5">LuxR family transcriptional regulator</fullName>
    </submittedName>
</protein>
<evidence type="ECO:0000313" key="6">
    <source>
        <dbReference type="Proteomes" id="UP000276984"/>
    </source>
</evidence>
<organism evidence="5 6">
    <name type="scientific">Brevundimonas naejangsanensis</name>
    <dbReference type="NCBI Taxonomy" id="588932"/>
    <lineage>
        <taxon>Bacteria</taxon>
        <taxon>Pseudomonadati</taxon>
        <taxon>Pseudomonadota</taxon>
        <taxon>Alphaproteobacteria</taxon>
        <taxon>Caulobacterales</taxon>
        <taxon>Caulobacteraceae</taxon>
        <taxon>Brevundimonas</taxon>
    </lineage>
</organism>
<dbReference type="RefSeq" id="WP_121482784.1">
    <property type="nucleotide sequence ID" value="NZ_CP032707.1"/>
</dbReference>
<dbReference type="PANTHER" id="PTHR44688">
    <property type="entry name" value="DNA-BINDING TRANSCRIPTIONAL ACTIVATOR DEVR_DOSR"/>
    <property type="match status" value="1"/>
</dbReference>
<keyword evidence="6" id="KW-1185">Reference proteome</keyword>
<dbReference type="OrthoDB" id="3170288at2"/>
<evidence type="ECO:0000256" key="1">
    <source>
        <dbReference type="ARBA" id="ARBA00023015"/>
    </source>
</evidence>
<dbReference type="InterPro" id="IPR000792">
    <property type="entry name" value="Tscrpt_reg_LuxR_C"/>
</dbReference>
<dbReference type="Gene3D" id="1.10.10.10">
    <property type="entry name" value="Winged helix-like DNA-binding domain superfamily/Winged helix DNA-binding domain"/>
    <property type="match status" value="1"/>
</dbReference>
<gene>
    <name evidence="5" type="ORF">D8I30_11000</name>
</gene>
<dbReference type="SUPFAM" id="SSF46894">
    <property type="entry name" value="C-terminal effector domain of the bipartite response regulators"/>
    <property type="match status" value="1"/>
</dbReference>
<dbReference type="GO" id="GO:0006355">
    <property type="term" value="P:regulation of DNA-templated transcription"/>
    <property type="evidence" value="ECO:0007669"/>
    <property type="project" value="InterPro"/>
</dbReference>
<dbReference type="GO" id="GO:0003677">
    <property type="term" value="F:DNA binding"/>
    <property type="evidence" value="ECO:0007669"/>
    <property type="project" value="UniProtKB-KW"/>
</dbReference>
<dbReference type="AlphaFoldDB" id="A0A494RLT3"/>
<dbReference type="PANTHER" id="PTHR44688:SF16">
    <property type="entry name" value="DNA-BINDING TRANSCRIPTIONAL ACTIVATOR DEVR_DOSR"/>
    <property type="match status" value="1"/>
</dbReference>
<proteinExistence type="predicted"/>
<keyword evidence="2" id="KW-0238">DNA-binding</keyword>
<dbReference type="PROSITE" id="PS50043">
    <property type="entry name" value="HTH_LUXR_2"/>
    <property type="match status" value="1"/>
</dbReference>
<keyword evidence="3" id="KW-0804">Transcription</keyword>
<feature type="domain" description="HTH luxR-type" evidence="4">
    <location>
        <begin position="10"/>
        <end position="75"/>
    </location>
</feature>
<evidence type="ECO:0000256" key="3">
    <source>
        <dbReference type="ARBA" id="ARBA00023163"/>
    </source>
</evidence>
<evidence type="ECO:0000259" key="4">
    <source>
        <dbReference type="PROSITE" id="PS50043"/>
    </source>
</evidence>
<dbReference type="PRINTS" id="PR00038">
    <property type="entry name" value="HTHLUXR"/>
</dbReference>
<keyword evidence="1" id="KW-0805">Transcription regulation</keyword>
<evidence type="ECO:0000256" key="2">
    <source>
        <dbReference type="ARBA" id="ARBA00023125"/>
    </source>
</evidence>
<dbReference type="Pfam" id="PF00196">
    <property type="entry name" value="GerE"/>
    <property type="match status" value="1"/>
</dbReference>
<name>A0A494RLT3_9CAUL</name>
<dbReference type="InterPro" id="IPR016032">
    <property type="entry name" value="Sig_transdc_resp-reg_C-effctor"/>
</dbReference>
<evidence type="ECO:0000313" key="5">
    <source>
        <dbReference type="EMBL" id="AYG95650.1"/>
    </source>
</evidence>
<reference evidence="5 6" key="1">
    <citation type="submission" date="2018-10" db="EMBL/GenBank/DDBJ databases">
        <title>Complete genome sequence of Brevundimonas naejangsanensis BRV3.</title>
        <authorList>
            <person name="Berrios L."/>
            <person name="Ely B."/>
        </authorList>
    </citation>
    <scope>NUCLEOTIDE SEQUENCE [LARGE SCALE GENOMIC DNA]</scope>
    <source>
        <strain evidence="5 6">BRV3</strain>
    </source>
</reference>
<dbReference type="CDD" id="cd06170">
    <property type="entry name" value="LuxR_C_like"/>
    <property type="match status" value="1"/>
</dbReference>
<accession>A0A494RLT3</accession>
<dbReference type="SMART" id="SM00421">
    <property type="entry name" value="HTH_LUXR"/>
    <property type="match status" value="1"/>
</dbReference>